<dbReference type="GeneID" id="2912683"/>
<dbReference type="Proteomes" id="UP000182444">
    <property type="component" value="Chromosome 1E"/>
</dbReference>
<dbReference type="RefSeq" id="XP_504324.1">
    <property type="nucleotide sequence ID" value="XM_504324.1"/>
</dbReference>
<dbReference type="Pfam" id="PF00237">
    <property type="entry name" value="Ribosomal_L22"/>
    <property type="match status" value="1"/>
</dbReference>
<dbReference type="VEuPathDB" id="FungiDB:YALI1_E28130g"/>
<dbReference type="PANTHER" id="PTHR13501:SF8">
    <property type="entry name" value="LARGE RIBOSOMAL SUBUNIT PROTEIN UL22M"/>
    <property type="match status" value="1"/>
</dbReference>
<reference evidence="7 9" key="2">
    <citation type="submission" date="2018-07" db="EMBL/GenBank/DDBJ databases">
        <title>Draft Genome Assemblies for Five Robust Yarrowia lipolytica Strains Exhibiting High Lipid Production and Pentose Sugar Utilization and Sugar Alcohol Secretion from Undetoxified Lignocellulosic Biomass Hydrolysates.</title>
        <authorList>
            <consortium name="DOE Joint Genome Institute"/>
            <person name="Walker C."/>
            <person name="Ryu S."/>
            <person name="Na H."/>
            <person name="Zane M."/>
            <person name="LaButti K."/>
            <person name="Lipzen A."/>
            <person name="Haridas S."/>
            <person name="Barry K."/>
            <person name="Grigoriev I.V."/>
            <person name="Quarterman J."/>
            <person name="Slininger P."/>
            <person name="Dien B."/>
            <person name="Trinh C.T."/>
        </authorList>
    </citation>
    <scope>NUCLEOTIDE SEQUENCE [LARGE SCALE GENOMIC DNA]</scope>
    <source>
        <strain evidence="7 9">YB392</strain>
    </source>
</reference>
<dbReference type="InterPro" id="IPR047867">
    <property type="entry name" value="Ribosomal_uL22_bac/org-type"/>
</dbReference>
<evidence type="ECO:0000313" key="8">
    <source>
        <dbReference type="Proteomes" id="UP000182444"/>
    </source>
</evidence>
<dbReference type="OMA" id="EYHAKNA"/>
<evidence type="ECO:0000256" key="2">
    <source>
        <dbReference type="ARBA" id="ARBA00022980"/>
    </source>
</evidence>
<gene>
    <name evidence="7" type="ORF">B0I71DRAFT_131414</name>
    <name evidence="6" type="ORF">YALI1_E28130g</name>
</gene>
<evidence type="ECO:0000313" key="6">
    <source>
        <dbReference type="EMBL" id="AOW05871.1"/>
    </source>
</evidence>
<dbReference type="OrthoDB" id="416470at2759"/>
<evidence type="ECO:0000313" key="9">
    <source>
        <dbReference type="Proteomes" id="UP000256601"/>
    </source>
</evidence>
<dbReference type="CDD" id="cd00336">
    <property type="entry name" value="Ribosomal_L22"/>
    <property type="match status" value="1"/>
</dbReference>
<dbReference type="Gene3D" id="3.90.470.10">
    <property type="entry name" value="Ribosomal protein L22/L17"/>
    <property type="match status" value="1"/>
</dbReference>
<dbReference type="EMBL" id="KZ858986">
    <property type="protein sequence ID" value="RDW26105.1"/>
    <property type="molecule type" value="Genomic_DNA"/>
</dbReference>
<name>A0A1H6Q081_YARLL</name>
<keyword evidence="2 4" id="KW-0689">Ribosomal protein</keyword>
<dbReference type="GO" id="GO:0003735">
    <property type="term" value="F:structural constituent of ribosome"/>
    <property type="evidence" value="ECO:0007669"/>
    <property type="project" value="EnsemblFungi"/>
</dbReference>
<dbReference type="EMBL" id="CP017557">
    <property type="protein sequence ID" value="AOW05871.1"/>
    <property type="molecule type" value="Genomic_DNA"/>
</dbReference>
<sequence length="292" mass="33803">MLWKKMFGKSVAPASRLVALRPFHSTAARSNDWFGSMTENKESIKQDLDKATANKRSKEVEQNADETKGKLPSFKNDTKLQEYIAEQKGEAEVGIAKYGTALKQRLWDAYQSQHKGYDKTKKVSVDGREYQMVLSPNEIKAFEPSVYCKSYRIDGTWKKAQLLLRMLRKMNVREAITQCQFSAKRMGRPVAELLQRGVSAAKDMNIDPETLYIDEIWVGSDPRKFRFVDPKGRGRAGMKHAEYIHIRAILRTPVTQQREARDKEYKRLAKKPVFQHETRKVGDGYLKSDYRW</sequence>
<dbReference type="GO" id="GO:0006412">
    <property type="term" value="P:translation"/>
    <property type="evidence" value="ECO:0007669"/>
    <property type="project" value="InterPro"/>
</dbReference>
<organism evidence="6 8">
    <name type="scientific">Yarrowia lipolytica</name>
    <name type="common">Candida lipolytica</name>
    <dbReference type="NCBI Taxonomy" id="4952"/>
    <lineage>
        <taxon>Eukaryota</taxon>
        <taxon>Fungi</taxon>
        <taxon>Dikarya</taxon>
        <taxon>Ascomycota</taxon>
        <taxon>Saccharomycotina</taxon>
        <taxon>Dipodascomycetes</taxon>
        <taxon>Dipodascales</taxon>
        <taxon>Dipodascales incertae sedis</taxon>
        <taxon>Yarrowia</taxon>
    </lineage>
</organism>
<dbReference type="GO" id="GO:0005762">
    <property type="term" value="C:mitochondrial large ribosomal subunit"/>
    <property type="evidence" value="ECO:0007669"/>
    <property type="project" value="EnsemblFungi"/>
</dbReference>
<protein>
    <submittedName>
        <fullName evidence="7">Ribosomal protein L22/L17</fullName>
    </submittedName>
</protein>
<dbReference type="InterPro" id="IPR036394">
    <property type="entry name" value="Ribosomal_uL22_sf"/>
</dbReference>
<dbReference type="VEuPathDB" id="FungiDB:YALI0_E23760g"/>
<dbReference type="AlphaFoldDB" id="A0A1H6Q081"/>
<evidence type="ECO:0000256" key="4">
    <source>
        <dbReference type="RuleBase" id="RU004005"/>
    </source>
</evidence>
<dbReference type="eggNOG" id="KOG1711">
    <property type="taxonomic scope" value="Eukaryota"/>
</dbReference>
<dbReference type="FunFam" id="3.90.470.10:FF:000022">
    <property type="entry name" value="Mitochondrial ribosomal protein"/>
    <property type="match status" value="1"/>
</dbReference>
<dbReference type="InterPro" id="IPR001063">
    <property type="entry name" value="Ribosomal_uL22"/>
</dbReference>
<evidence type="ECO:0000313" key="7">
    <source>
        <dbReference type="EMBL" id="RDW26105.1"/>
    </source>
</evidence>
<comment type="similarity">
    <text evidence="1 4">Belongs to the universal ribosomal protein uL22 family.</text>
</comment>
<evidence type="ECO:0000256" key="3">
    <source>
        <dbReference type="ARBA" id="ARBA00023274"/>
    </source>
</evidence>
<dbReference type="KEGG" id="yli:2912683"/>
<dbReference type="PANTHER" id="PTHR13501">
    <property type="entry name" value="CHLOROPLAST 50S RIBOSOMAL PROTEIN L22-RELATED"/>
    <property type="match status" value="1"/>
</dbReference>
<keyword evidence="3 4" id="KW-0687">Ribonucleoprotein</keyword>
<dbReference type="Proteomes" id="UP000256601">
    <property type="component" value="Unassembled WGS sequence"/>
</dbReference>
<evidence type="ECO:0000256" key="1">
    <source>
        <dbReference type="ARBA" id="ARBA00009451"/>
    </source>
</evidence>
<reference evidence="6 8" key="1">
    <citation type="journal article" date="2016" name="PLoS ONE">
        <title>Sequence Assembly of Yarrowia lipolytica Strain W29/CLIB89 Shows Transposable Element Diversity.</title>
        <authorList>
            <person name="Magnan C."/>
            <person name="Yu J."/>
            <person name="Chang I."/>
            <person name="Jahn E."/>
            <person name="Kanomata Y."/>
            <person name="Wu J."/>
            <person name="Zeller M."/>
            <person name="Oakes M."/>
            <person name="Baldi P."/>
            <person name="Sandmeyer S."/>
        </authorList>
    </citation>
    <scope>NUCLEOTIDE SEQUENCE [LARGE SCALE GENOMIC DNA]</scope>
    <source>
        <strain evidence="6">CLIB89</strain>
        <strain evidence="8">CLIB89(W29)</strain>
    </source>
</reference>
<dbReference type="SUPFAM" id="SSF54843">
    <property type="entry name" value="Ribosomal protein L22"/>
    <property type="match status" value="1"/>
</dbReference>
<accession>A0A1H6Q081</accession>
<evidence type="ECO:0000256" key="5">
    <source>
        <dbReference type="SAM" id="MobiDB-lite"/>
    </source>
</evidence>
<feature type="compositionally biased region" description="Basic and acidic residues" evidence="5">
    <location>
        <begin position="53"/>
        <end position="69"/>
    </location>
</feature>
<feature type="region of interest" description="Disordered" evidence="5">
    <location>
        <begin position="53"/>
        <end position="72"/>
    </location>
</feature>
<proteinExistence type="inferred from homology"/>